<keyword evidence="2 5" id="KW-0812">Transmembrane</keyword>
<gene>
    <name evidence="7" type="ORF">NVIE_019690</name>
</gene>
<dbReference type="RefSeq" id="WP_075055041.1">
    <property type="nucleotide sequence ID" value="NZ_CP007536.1"/>
</dbReference>
<evidence type="ECO:0000256" key="3">
    <source>
        <dbReference type="ARBA" id="ARBA00022989"/>
    </source>
</evidence>
<keyword evidence="4 5" id="KW-0472">Membrane</keyword>
<dbReference type="PRINTS" id="PR00164">
    <property type="entry name" value="ABC2TRNSPORT"/>
</dbReference>
<comment type="subcellular location">
    <subcellularLocation>
        <location evidence="1">Membrane</location>
        <topology evidence="1">Multi-pass membrane protein</topology>
    </subcellularLocation>
</comment>
<dbReference type="GO" id="GO:0043190">
    <property type="term" value="C:ATP-binding cassette (ABC) transporter complex"/>
    <property type="evidence" value="ECO:0007669"/>
    <property type="project" value="InterPro"/>
</dbReference>
<dbReference type="PANTHER" id="PTHR43229:SF2">
    <property type="entry name" value="NODULATION PROTEIN J"/>
    <property type="match status" value="1"/>
</dbReference>
<dbReference type="Proteomes" id="UP000027093">
    <property type="component" value="Chromosome"/>
</dbReference>
<evidence type="ECO:0000256" key="1">
    <source>
        <dbReference type="ARBA" id="ARBA00004141"/>
    </source>
</evidence>
<accession>A0A060HM10</accession>
<evidence type="ECO:0000256" key="2">
    <source>
        <dbReference type="ARBA" id="ARBA00022692"/>
    </source>
</evidence>
<dbReference type="GO" id="GO:0140359">
    <property type="term" value="F:ABC-type transporter activity"/>
    <property type="evidence" value="ECO:0007669"/>
    <property type="project" value="InterPro"/>
</dbReference>
<feature type="transmembrane region" description="Helical" evidence="5">
    <location>
        <begin position="69"/>
        <end position="94"/>
    </location>
</feature>
<dbReference type="InterPro" id="IPR051784">
    <property type="entry name" value="Nod_factor_ABC_transporter"/>
</dbReference>
<dbReference type="InterPro" id="IPR000412">
    <property type="entry name" value="ABC_2_transport"/>
</dbReference>
<feature type="transmembrane region" description="Helical" evidence="5">
    <location>
        <begin position="36"/>
        <end position="57"/>
    </location>
</feature>
<dbReference type="InterPro" id="IPR013525">
    <property type="entry name" value="ABC2_TM"/>
</dbReference>
<dbReference type="KEGG" id="nvn:NVIE_019690"/>
<dbReference type="PANTHER" id="PTHR43229">
    <property type="entry name" value="NODULATION PROTEIN J"/>
    <property type="match status" value="1"/>
</dbReference>
<protein>
    <submittedName>
        <fullName evidence="7">ABC efflux transporter, permease protein</fullName>
    </submittedName>
</protein>
<dbReference type="PIRSF" id="PIRSF006648">
    <property type="entry name" value="DrrB"/>
    <property type="match status" value="1"/>
</dbReference>
<sequence length="265" mass="28838">MNSIGNNNSSVGRFLHSSITVAEMEARKIRHDSTELWTRVVQPALWLLIFGTTFNSIRALQIGGDISYIQFITPGILAQSVLFIAIFYGITVVWERDVGIFTRLLSTPSPRASIVLGKSLAAGLRGIFQAIMIFGLALLIGVEIRLDPPAIAGVFAVVVMFAMCFSSLSMLLASYMKTRDRMMGIGQALTMPLFFASNAIYPIAVMPAWLQYVSLANPLSYVVDAIRAMLITGDYANLPIDIAALLLATVAFVALASVSIKRLLE</sequence>
<evidence type="ECO:0000256" key="4">
    <source>
        <dbReference type="ARBA" id="ARBA00023136"/>
    </source>
</evidence>
<dbReference type="EMBL" id="CP007536">
    <property type="protein sequence ID" value="AIC16230.1"/>
    <property type="molecule type" value="Genomic_DNA"/>
</dbReference>
<keyword evidence="3 5" id="KW-1133">Transmembrane helix</keyword>
<dbReference type="AlphaFoldDB" id="A0A060HM10"/>
<dbReference type="Pfam" id="PF01061">
    <property type="entry name" value="ABC2_membrane"/>
    <property type="match status" value="1"/>
</dbReference>
<reference evidence="7 8" key="1">
    <citation type="journal article" date="2014" name="Int. J. Syst. Evol. Microbiol.">
        <title>Nitrososphaera viennensis gen. nov., sp. nov., an aerobic and mesophilic, ammonia-oxidizing archaeon from soil and a member of the archaeal phylum Thaumarchaeota.</title>
        <authorList>
            <person name="Stieglmeier M."/>
            <person name="Klingl A."/>
            <person name="Alves R.J."/>
            <person name="Rittmann S.K."/>
            <person name="Melcher M."/>
            <person name="Leisch N."/>
            <person name="Schleper C."/>
        </authorList>
    </citation>
    <scope>NUCLEOTIDE SEQUENCE [LARGE SCALE GENOMIC DNA]</scope>
    <source>
        <strain evidence="7">EN76</strain>
    </source>
</reference>
<feature type="transmembrane region" description="Helical" evidence="5">
    <location>
        <begin position="152"/>
        <end position="176"/>
    </location>
</feature>
<feature type="transmembrane region" description="Helical" evidence="5">
    <location>
        <begin position="242"/>
        <end position="260"/>
    </location>
</feature>
<feature type="transmembrane region" description="Helical" evidence="5">
    <location>
        <begin position="188"/>
        <end position="210"/>
    </location>
</feature>
<dbReference type="PROSITE" id="PS51012">
    <property type="entry name" value="ABC_TM2"/>
    <property type="match status" value="1"/>
</dbReference>
<dbReference type="OrthoDB" id="147058at2157"/>
<name>A0A060HM10_9ARCH</name>
<feature type="domain" description="ABC transmembrane type-2" evidence="6">
    <location>
        <begin position="34"/>
        <end position="263"/>
    </location>
</feature>
<keyword evidence="8" id="KW-1185">Reference proteome</keyword>
<dbReference type="HOGENOM" id="CLU_039483_2_3_2"/>
<evidence type="ECO:0000313" key="8">
    <source>
        <dbReference type="Proteomes" id="UP000027093"/>
    </source>
</evidence>
<organism evidence="7 8">
    <name type="scientific">Nitrososphaera viennensis EN76</name>
    <dbReference type="NCBI Taxonomy" id="926571"/>
    <lineage>
        <taxon>Archaea</taxon>
        <taxon>Nitrososphaerota</taxon>
        <taxon>Nitrososphaeria</taxon>
        <taxon>Nitrososphaerales</taxon>
        <taxon>Nitrososphaeraceae</taxon>
        <taxon>Nitrososphaera</taxon>
    </lineage>
</organism>
<evidence type="ECO:0000256" key="5">
    <source>
        <dbReference type="SAM" id="Phobius"/>
    </source>
</evidence>
<proteinExistence type="predicted"/>
<dbReference type="InterPro" id="IPR047817">
    <property type="entry name" value="ABC2_TM_bact-type"/>
</dbReference>
<evidence type="ECO:0000313" key="7">
    <source>
        <dbReference type="EMBL" id="AIC16230.1"/>
    </source>
</evidence>
<evidence type="ECO:0000259" key="6">
    <source>
        <dbReference type="PROSITE" id="PS51012"/>
    </source>
</evidence>
<feature type="transmembrane region" description="Helical" evidence="5">
    <location>
        <begin position="115"/>
        <end position="140"/>
    </location>
</feature>
<dbReference type="STRING" id="926571.NVIE_019690"/>
<dbReference type="GeneID" id="74947211"/>